<evidence type="ECO:0000259" key="5">
    <source>
        <dbReference type="Pfam" id="PF00251"/>
    </source>
</evidence>
<gene>
    <name evidence="7" type="ORF">NDI86_12905</name>
</gene>
<dbReference type="InterPro" id="IPR013148">
    <property type="entry name" value="Glyco_hydro_32_N"/>
</dbReference>
<dbReference type="Pfam" id="PF00251">
    <property type="entry name" value="Glyco_hydro_32N"/>
    <property type="match status" value="1"/>
</dbReference>
<feature type="domain" description="Glycosyl hydrolase family 32 C-terminal" evidence="6">
    <location>
        <begin position="547"/>
        <end position="698"/>
    </location>
</feature>
<protein>
    <recommendedName>
        <fullName evidence="2">beta-fructofuranosidase</fullName>
        <ecNumber evidence="2">3.2.1.26</ecNumber>
    </recommendedName>
</protein>
<dbReference type="InterPro" id="IPR051214">
    <property type="entry name" value="GH32_Enzymes"/>
</dbReference>
<dbReference type="SUPFAM" id="SSF49899">
    <property type="entry name" value="Concanavalin A-like lectins/glucanases"/>
    <property type="match status" value="1"/>
</dbReference>
<dbReference type="CDD" id="cd08996">
    <property type="entry name" value="GH32_FFase"/>
    <property type="match status" value="1"/>
</dbReference>
<evidence type="ECO:0000256" key="2">
    <source>
        <dbReference type="ARBA" id="ARBA00012758"/>
    </source>
</evidence>
<reference evidence="7 8" key="1">
    <citation type="submission" date="2022-06" db="EMBL/GenBank/DDBJ databases">
        <title>Halomicroarcula sp. a new haloarchaeum isolate from saline soil.</title>
        <authorList>
            <person name="Strakova D."/>
            <person name="Galisteo C."/>
            <person name="Sanchez-Porro C."/>
            <person name="Ventosa A."/>
        </authorList>
    </citation>
    <scope>NUCLEOTIDE SEQUENCE [LARGE SCALE GENOMIC DNA]</scope>
    <source>
        <strain evidence="7 8">S3CR25-11</strain>
    </source>
</reference>
<name>A0ABU2FQJ1_9EURY</name>
<evidence type="ECO:0000256" key="3">
    <source>
        <dbReference type="ARBA" id="ARBA00022801"/>
    </source>
</evidence>
<dbReference type="SUPFAM" id="SSF52317">
    <property type="entry name" value="Class I glutamine amidotransferase-like"/>
    <property type="match status" value="1"/>
</dbReference>
<dbReference type="Gene3D" id="2.60.120.560">
    <property type="entry name" value="Exo-inulinase, domain 1"/>
    <property type="match status" value="1"/>
</dbReference>
<dbReference type="EC" id="3.2.1.26" evidence="2"/>
<keyword evidence="4" id="KW-0326">Glycosidase</keyword>
<dbReference type="EMBL" id="JAMQOS010000004">
    <property type="protein sequence ID" value="MDS0283025.1"/>
    <property type="molecule type" value="Genomic_DNA"/>
</dbReference>
<dbReference type="InterPro" id="IPR013320">
    <property type="entry name" value="ConA-like_dom_sf"/>
</dbReference>
<evidence type="ECO:0000256" key="4">
    <source>
        <dbReference type="ARBA" id="ARBA00023295"/>
    </source>
</evidence>
<keyword evidence="3" id="KW-0378">Hydrolase</keyword>
<dbReference type="SMART" id="SM00640">
    <property type="entry name" value="Glyco_32"/>
    <property type="match status" value="1"/>
</dbReference>
<dbReference type="SUPFAM" id="SSF75005">
    <property type="entry name" value="Arabinanase/levansucrase/invertase"/>
    <property type="match status" value="1"/>
</dbReference>
<dbReference type="InterPro" id="IPR013189">
    <property type="entry name" value="Glyco_hydro_32_C"/>
</dbReference>
<dbReference type="RefSeq" id="WP_310900860.1">
    <property type="nucleotide sequence ID" value="NZ_JAMQOS010000004.1"/>
</dbReference>
<dbReference type="Proteomes" id="UP001268864">
    <property type="component" value="Unassembled WGS sequence"/>
</dbReference>
<dbReference type="InterPro" id="IPR018053">
    <property type="entry name" value="Glyco_hydro_32_AS"/>
</dbReference>
<proteinExistence type="inferred from homology"/>
<comment type="caution">
    <text evidence="7">The sequence shown here is derived from an EMBL/GenBank/DDBJ whole genome shotgun (WGS) entry which is preliminary data.</text>
</comment>
<evidence type="ECO:0000259" key="6">
    <source>
        <dbReference type="Pfam" id="PF08244"/>
    </source>
</evidence>
<dbReference type="Pfam" id="PF08244">
    <property type="entry name" value="Glyco_hydro_32C"/>
    <property type="match status" value="1"/>
</dbReference>
<dbReference type="InterPro" id="IPR029062">
    <property type="entry name" value="Class_I_gatase-like"/>
</dbReference>
<sequence length="705" mass="77306">MGAPLHVGCLVDDGADPEQSRAYDWCESRYDAVSRCRPEDFDPAEFDVLWWHRVDPVDPATLTDGSPLAAFVRDGGSLLLTLSAVTAVEPLGFDGVAPDAVGWEEVAEPTGPLWKPLYADHPMAAGFDTLRVHTRGAGVTAPYARYETVAPTDGDVLASTARGDHDAVAERSTVCWQPGEGRVVGIGAALSFRQPTHDVCRGNRATLVANALSYLVADEPSPLTGRPKDAETLSAMRDRLAGDPHRPGYHVSPPANWLNDPNGLVHWNGRYHVFYQYNPTGPFHGTIHWGHAVSDDLVHWEDRPVALAPSPDGPDRDGCWSGCTVDDDGVATILYTGGSGTEQLPCLATAADESLTSWEKDPGNPVIEELPSEPEVLKTEDWDGEFRDHCVWREDGVWHQLIGAGMEDGGGAALLYVSTDLREWEYRGPVLTGDRDTAGTVWECPELLDFGEKQLLHVSNYEDVVYFLGEYADGEFSIERRDKLDHGDFYAPQSMWTDDGRTLTWGWTLEARDVSAQWDAGWSGSLSVPRELSLAEDGGLRQRPARELAELRGDGYHRDELELGAGDSHELDRRSRQFELRATIRLEDADAVELGVLEAPDGTERTPIRYTATNDVVVDRTTASTAPLATTDSQRMTVRPYDAPLSLHVFVDGSVIEVFANERQCLTSRVYPENPDATGISLSAVGGRATVTDLDCWELGDAWRS</sequence>
<dbReference type="PANTHER" id="PTHR43101">
    <property type="entry name" value="BETA-FRUCTOSIDASE"/>
    <property type="match status" value="1"/>
</dbReference>
<keyword evidence="8" id="KW-1185">Reference proteome</keyword>
<dbReference type="InterPro" id="IPR023296">
    <property type="entry name" value="Glyco_hydro_beta-prop_sf"/>
</dbReference>
<organism evidence="7 8">
    <name type="scientific">Haloarcula onubensis</name>
    <dbReference type="NCBI Taxonomy" id="2950539"/>
    <lineage>
        <taxon>Archaea</taxon>
        <taxon>Methanobacteriati</taxon>
        <taxon>Methanobacteriota</taxon>
        <taxon>Stenosarchaea group</taxon>
        <taxon>Halobacteria</taxon>
        <taxon>Halobacteriales</taxon>
        <taxon>Haloarculaceae</taxon>
        <taxon>Haloarcula</taxon>
    </lineage>
</organism>
<dbReference type="PROSITE" id="PS00609">
    <property type="entry name" value="GLYCOSYL_HYDROL_F32"/>
    <property type="match status" value="1"/>
</dbReference>
<dbReference type="PANTHER" id="PTHR43101:SF1">
    <property type="entry name" value="BETA-FRUCTOSIDASE"/>
    <property type="match status" value="1"/>
</dbReference>
<evidence type="ECO:0000256" key="1">
    <source>
        <dbReference type="ARBA" id="ARBA00009902"/>
    </source>
</evidence>
<feature type="domain" description="Glycosyl hydrolase family 32 N-terminal" evidence="5">
    <location>
        <begin position="250"/>
        <end position="544"/>
    </location>
</feature>
<dbReference type="InterPro" id="IPR001362">
    <property type="entry name" value="Glyco_hydro_32"/>
</dbReference>
<evidence type="ECO:0000313" key="8">
    <source>
        <dbReference type="Proteomes" id="UP001268864"/>
    </source>
</evidence>
<dbReference type="Gene3D" id="2.115.10.20">
    <property type="entry name" value="Glycosyl hydrolase domain, family 43"/>
    <property type="match status" value="1"/>
</dbReference>
<evidence type="ECO:0000313" key="7">
    <source>
        <dbReference type="EMBL" id="MDS0283025.1"/>
    </source>
</evidence>
<comment type="similarity">
    <text evidence="1">Belongs to the glycosyl hydrolase 32 family.</text>
</comment>
<accession>A0ABU2FQJ1</accession>